<organism evidence="6 7">
    <name type="scientific">Pseudomonas frederiksbergensis</name>
    <dbReference type="NCBI Taxonomy" id="104087"/>
    <lineage>
        <taxon>Bacteria</taxon>
        <taxon>Pseudomonadati</taxon>
        <taxon>Pseudomonadota</taxon>
        <taxon>Gammaproteobacteria</taxon>
        <taxon>Pseudomonadales</taxon>
        <taxon>Pseudomonadaceae</taxon>
        <taxon>Pseudomonas</taxon>
    </lineage>
</organism>
<dbReference type="Gene3D" id="3.40.50.20">
    <property type="match status" value="1"/>
</dbReference>
<evidence type="ECO:0000256" key="4">
    <source>
        <dbReference type="PROSITE-ProRule" id="PRU00409"/>
    </source>
</evidence>
<dbReference type="GO" id="GO:0005524">
    <property type="term" value="F:ATP binding"/>
    <property type="evidence" value="ECO:0007669"/>
    <property type="project" value="UniProtKB-UniRule"/>
</dbReference>
<dbReference type="PANTHER" id="PTHR43585">
    <property type="entry name" value="FUMIPYRROLE BIOSYNTHESIS PROTEIN C"/>
    <property type="match status" value="1"/>
</dbReference>
<dbReference type="EMBL" id="PUIN01000002">
    <property type="protein sequence ID" value="PQP05683.1"/>
    <property type="molecule type" value="Genomic_DNA"/>
</dbReference>
<name>A0A2S8HT11_9PSED</name>
<comment type="caution">
    <text evidence="6">The sequence shown here is derived from an EMBL/GenBank/DDBJ whole genome shotgun (WGS) entry which is preliminary data.</text>
</comment>
<evidence type="ECO:0000313" key="7">
    <source>
        <dbReference type="Proteomes" id="UP000239687"/>
    </source>
</evidence>
<dbReference type="InterPro" id="IPR052032">
    <property type="entry name" value="ATP-dep_AA_Ligase"/>
</dbReference>
<dbReference type="Pfam" id="PF13535">
    <property type="entry name" value="ATP-grasp_4"/>
    <property type="match status" value="1"/>
</dbReference>
<sequence>MKNIVLIGGHDETFMHFEGLGFNFIVLQLPESQGKNLAALTNKIHLINDFSEITIIEEIDKILKAQSIDYIFSFTEDGLLSAARASQHYAIPGIDYETCEICICKPLMRSRLEHTEFAVASKICKTRKDVEAFFNCYPNGMVLKDPTGSGSENVFIIKDSASLLDTLERLNHENFVMLAEEFLNGREVSVETLTIDSQHRVLAITNKQLYKTSLAEEQHIISPDNLDSDTFSELSRYCERLLTAINHTHGPCHIEVTIADGKFHLIEVNNRVGGDYIGLLVELTTGVDLFRETLRFHSHEAESDTTNTLLTHYKFAGSHLFYEPLNPDLIRDYMQEVDIIRLVMGEANPPLGRPHMNDDKIGLVVIASNDRKKFYTAIDHLNRLSSAS</sequence>
<proteinExistence type="predicted"/>
<reference evidence="6 7" key="1">
    <citation type="submission" date="2018-02" db="EMBL/GenBank/DDBJ databases">
        <title>Draft genome sequencing of Pseudomonas frederiksbergensis 11-D3.</title>
        <authorList>
            <person name="Zheng B.-X."/>
        </authorList>
    </citation>
    <scope>NUCLEOTIDE SEQUENCE [LARGE SCALE GENOMIC DNA]</scope>
    <source>
        <strain evidence="6 7">11-D3</strain>
    </source>
</reference>
<keyword evidence="1" id="KW-0436">Ligase</keyword>
<keyword evidence="2 4" id="KW-0547">Nucleotide-binding</keyword>
<protein>
    <submittedName>
        <fullName evidence="6">Biotin carboxylase</fullName>
    </submittedName>
</protein>
<evidence type="ECO:0000256" key="2">
    <source>
        <dbReference type="ARBA" id="ARBA00022741"/>
    </source>
</evidence>
<evidence type="ECO:0000256" key="3">
    <source>
        <dbReference type="ARBA" id="ARBA00022840"/>
    </source>
</evidence>
<evidence type="ECO:0000256" key="1">
    <source>
        <dbReference type="ARBA" id="ARBA00022598"/>
    </source>
</evidence>
<accession>A0A2S8HT11</accession>
<evidence type="ECO:0000259" key="5">
    <source>
        <dbReference type="PROSITE" id="PS50975"/>
    </source>
</evidence>
<dbReference type="Gene3D" id="3.30.470.20">
    <property type="entry name" value="ATP-grasp fold, B domain"/>
    <property type="match status" value="1"/>
</dbReference>
<dbReference type="PROSITE" id="PS50975">
    <property type="entry name" value="ATP_GRASP"/>
    <property type="match status" value="1"/>
</dbReference>
<gene>
    <name evidence="6" type="ORF">C5612_03345</name>
</gene>
<feature type="domain" description="ATP-grasp" evidence="5">
    <location>
        <begin position="104"/>
        <end position="298"/>
    </location>
</feature>
<dbReference type="RefSeq" id="WP_105340052.1">
    <property type="nucleotide sequence ID" value="NZ_PUIN01000002.1"/>
</dbReference>
<dbReference type="Proteomes" id="UP000239687">
    <property type="component" value="Unassembled WGS sequence"/>
</dbReference>
<dbReference type="GO" id="GO:0016874">
    <property type="term" value="F:ligase activity"/>
    <property type="evidence" value="ECO:0007669"/>
    <property type="project" value="UniProtKB-KW"/>
</dbReference>
<evidence type="ECO:0000313" key="6">
    <source>
        <dbReference type="EMBL" id="PQP05683.1"/>
    </source>
</evidence>
<dbReference type="AlphaFoldDB" id="A0A2S8HT11"/>
<dbReference type="InterPro" id="IPR011761">
    <property type="entry name" value="ATP-grasp"/>
</dbReference>
<dbReference type="PANTHER" id="PTHR43585:SF2">
    <property type="entry name" value="ATP-GRASP ENZYME FSQD"/>
    <property type="match status" value="1"/>
</dbReference>
<keyword evidence="3 4" id="KW-0067">ATP-binding</keyword>
<dbReference type="SUPFAM" id="SSF56059">
    <property type="entry name" value="Glutathione synthetase ATP-binding domain-like"/>
    <property type="match status" value="1"/>
</dbReference>
<dbReference type="GO" id="GO:0046872">
    <property type="term" value="F:metal ion binding"/>
    <property type="evidence" value="ECO:0007669"/>
    <property type="project" value="InterPro"/>
</dbReference>